<sequence>AMVSEMSGPLLFKIVGEEPRVRGYFIPAYNSLWKPEKGEYLDCRAIDEPYDENPGRLRRVLYIMKDGHKVGTVMTEISSIESVKDFVFSEDVRCKVVNPRPLRNKEKGLEIHVEYEFYRNKGKETPSHLSDVKIGRLLKDIHPASASSTKAKAKVTCKKDLSQSASCTAFSGPAEKPPSQQATTGNLHSCMDGNIPGQLPSPEMPSPGPLSVSPSKTWLEGMVGRSRDVRHQMLHTEIPAQNCEPTHQQLWQLALLVGVNWTGIGLELNIPDAKLETIYSENRDGKTVKVVYEMFKEWMRRDKVKHVKPTLSHLRDSILRSGVNFTWDSVPDDVLETRSNEETPVVKCQDFSTAADNQAANTYAATDTNGSAANEKVTKRVLRKSKSC</sequence>
<dbReference type="Gene3D" id="1.10.533.10">
    <property type="entry name" value="Death Domain, Fas"/>
    <property type="match status" value="1"/>
</dbReference>
<organism evidence="2 3">
    <name type="scientific">Mya arenaria</name>
    <name type="common">Soft-shell clam</name>
    <dbReference type="NCBI Taxonomy" id="6604"/>
    <lineage>
        <taxon>Eukaryota</taxon>
        <taxon>Metazoa</taxon>
        <taxon>Spiralia</taxon>
        <taxon>Lophotrochozoa</taxon>
        <taxon>Mollusca</taxon>
        <taxon>Bivalvia</taxon>
        <taxon>Autobranchia</taxon>
        <taxon>Heteroconchia</taxon>
        <taxon>Euheterodonta</taxon>
        <taxon>Imparidentia</taxon>
        <taxon>Neoheterodontei</taxon>
        <taxon>Myida</taxon>
        <taxon>Myoidea</taxon>
        <taxon>Myidae</taxon>
        <taxon>Mya</taxon>
    </lineage>
</organism>
<feature type="region of interest" description="Disordered" evidence="1">
    <location>
        <begin position="367"/>
        <end position="388"/>
    </location>
</feature>
<dbReference type="EMBL" id="CP111015">
    <property type="protein sequence ID" value="WAR03503.1"/>
    <property type="molecule type" value="Genomic_DNA"/>
</dbReference>
<evidence type="ECO:0000256" key="1">
    <source>
        <dbReference type="SAM" id="MobiDB-lite"/>
    </source>
</evidence>
<feature type="region of interest" description="Disordered" evidence="1">
    <location>
        <begin position="169"/>
        <end position="212"/>
    </location>
</feature>
<protein>
    <recommendedName>
        <fullName evidence="4">Death domain-containing protein</fullName>
    </recommendedName>
</protein>
<dbReference type="CDD" id="cd01670">
    <property type="entry name" value="Death"/>
    <property type="match status" value="1"/>
</dbReference>
<feature type="non-terminal residue" evidence="2">
    <location>
        <position position="1"/>
    </location>
</feature>
<dbReference type="Proteomes" id="UP001164746">
    <property type="component" value="Chromosome 4"/>
</dbReference>
<feature type="compositionally biased region" description="Basic residues" evidence="1">
    <location>
        <begin position="379"/>
        <end position="388"/>
    </location>
</feature>
<evidence type="ECO:0000313" key="2">
    <source>
        <dbReference type="EMBL" id="WAR03503.1"/>
    </source>
</evidence>
<feature type="compositionally biased region" description="Polar residues" evidence="1">
    <location>
        <begin position="178"/>
        <end position="187"/>
    </location>
</feature>
<evidence type="ECO:0000313" key="3">
    <source>
        <dbReference type="Proteomes" id="UP001164746"/>
    </source>
</evidence>
<reference evidence="2" key="1">
    <citation type="submission" date="2022-11" db="EMBL/GenBank/DDBJ databases">
        <title>Centuries of genome instability and evolution in soft-shell clam transmissible cancer (bioRxiv).</title>
        <authorList>
            <person name="Hart S.F.M."/>
            <person name="Yonemitsu M.A."/>
            <person name="Giersch R.M."/>
            <person name="Beal B.F."/>
            <person name="Arriagada G."/>
            <person name="Davis B.W."/>
            <person name="Ostrander E.A."/>
            <person name="Goff S.P."/>
            <person name="Metzger M.J."/>
        </authorList>
    </citation>
    <scope>NUCLEOTIDE SEQUENCE</scope>
    <source>
        <strain evidence="2">MELC-2E11</strain>
        <tissue evidence="2">Siphon/mantle</tissue>
    </source>
</reference>
<name>A0ABY7E3X8_MYAAR</name>
<proteinExistence type="predicted"/>
<dbReference type="SUPFAM" id="SSF47986">
    <property type="entry name" value="DEATH domain"/>
    <property type="match status" value="1"/>
</dbReference>
<gene>
    <name evidence="2" type="ORF">MAR_010061</name>
</gene>
<accession>A0ABY7E3X8</accession>
<evidence type="ECO:0008006" key="4">
    <source>
        <dbReference type="Google" id="ProtNLM"/>
    </source>
</evidence>
<dbReference type="InterPro" id="IPR011029">
    <property type="entry name" value="DEATH-like_dom_sf"/>
</dbReference>
<keyword evidence="3" id="KW-1185">Reference proteome</keyword>